<feature type="transmembrane region" description="Helical" evidence="1">
    <location>
        <begin position="81"/>
        <end position="101"/>
    </location>
</feature>
<dbReference type="KEGG" id="far:ABE41_007120"/>
<accession>A0A1B1Z2Q8</accession>
<evidence type="ECO:0000256" key="1">
    <source>
        <dbReference type="SAM" id="Phobius"/>
    </source>
</evidence>
<dbReference type="STRING" id="255247.ABE41_007120"/>
<dbReference type="Proteomes" id="UP000077412">
    <property type="component" value="Chromosome"/>
</dbReference>
<keyword evidence="3" id="KW-1185">Reference proteome</keyword>
<name>A0A1B1Z2Q8_9BACL</name>
<keyword evidence="1" id="KW-1133">Transmembrane helix</keyword>
<dbReference type="RefSeq" id="WP_066288095.1">
    <property type="nucleotide sequence ID" value="NZ_CP016761.1"/>
</dbReference>
<keyword evidence="1" id="KW-0472">Membrane</keyword>
<sequence>MRNIMISVITVIIMIGVNFGLARVFGWNFIDFSLFVGLACTFIIRYFTSTGGLTSNMVRVQTQAITGIKVEEEKQTFKPTYAYYTALVYTAVSFIGIIIYYREYFL</sequence>
<proteinExistence type="predicted"/>
<organism evidence="2 3">
    <name type="scientific">Fictibacillus arsenicus</name>
    <dbReference type="NCBI Taxonomy" id="255247"/>
    <lineage>
        <taxon>Bacteria</taxon>
        <taxon>Bacillati</taxon>
        <taxon>Bacillota</taxon>
        <taxon>Bacilli</taxon>
        <taxon>Bacillales</taxon>
        <taxon>Fictibacillaceae</taxon>
        <taxon>Fictibacillus</taxon>
    </lineage>
</organism>
<feature type="transmembrane region" description="Helical" evidence="1">
    <location>
        <begin position="6"/>
        <end position="25"/>
    </location>
</feature>
<dbReference type="EMBL" id="CP016761">
    <property type="protein sequence ID" value="ANX11775.1"/>
    <property type="molecule type" value="Genomic_DNA"/>
</dbReference>
<evidence type="ECO:0000313" key="2">
    <source>
        <dbReference type="EMBL" id="ANX11775.1"/>
    </source>
</evidence>
<dbReference type="OrthoDB" id="2428514at2"/>
<evidence type="ECO:0008006" key="4">
    <source>
        <dbReference type="Google" id="ProtNLM"/>
    </source>
</evidence>
<keyword evidence="1" id="KW-0812">Transmembrane</keyword>
<gene>
    <name evidence="2" type="ORF">ABE41_007120</name>
</gene>
<protein>
    <recommendedName>
        <fullName evidence="4">DUF3899 domain-containing protein</fullName>
    </recommendedName>
</protein>
<feature type="transmembrane region" description="Helical" evidence="1">
    <location>
        <begin position="32"/>
        <end position="48"/>
    </location>
</feature>
<reference evidence="2 3" key="1">
    <citation type="submission" date="2016-08" db="EMBL/GenBank/DDBJ databases">
        <title>Complete genome sequence of Fictibacillus arsenicus G25-54, a strain with toxicity to nematodes and a potential arsenic-resistance activity.</title>
        <authorList>
            <person name="Zheng Z."/>
        </authorList>
    </citation>
    <scope>NUCLEOTIDE SEQUENCE [LARGE SCALE GENOMIC DNA]</scope>
    <source>
        <strain evidence="2 3">G25-54</strain>
    </source>
</reference>
<dbReference type="AlphaFoldDB" id="A0A1B1Z2Q8"/>
<evidence type="ECO:0000313" key="3">
    <source>
        <dbReference type="Proteomes" id="UP000077412"/>
    </source>
</evidence>